<dbReference type="EMBL" id="AP004621">
    <property type="protein sequence ID" value="BAD01738.1"/>
    <property type="molecule type" value="Genomic_DNA"/>
</dbReference>
<dbReference type="Proteomes" id="UP000000763">
    <property type="component" value="Chromosome 8"/>
</dbReference>
<reference evidence="2" key="2">
    <citation type="submission" date="2002-01" db="EMBL/GenBank/DDBJ databases">
        <title>Oryza sativa nipponbare(GA3) genomic DNA, chromosome 8, PAC clone:P0689D06.</title>
        <authorList>
            <person name="Sasaki T."/>
            <person name="Matsumoto T."/>
            <person name="Yamamoto K."/>
        </authorList>
    </citation>
    <scope>NUCLEOTIDE SEQUENCE</scope>
</reference>
<sequence length="327" mass="34626">MEVTTIAISVCVKVTSISFAFPSLHTMPNHFFVDHLPFCASQPPEHDHANDALEHAPERRRFDIIVVRPFSSIPKQAAMPRISPRPPLQDASRTLARNIKNTENTSFSSSTLIRTHLRRHRRLPLPRWGPPVGPVPHLPPLPARRRAETAAAPTSPPSPGHVNHARACAASPAPTPPSLPLAPAPEMAGIRKSNPASLSSPTPHVGRRFPPLPATSGSPPGCAVAAVGFAWPRSTPSTPPPSRFVAGALIPSRTAAFASPFAPSPSPPAAVLRRCRNRAAPSRAMAAGPARVGVMERGGPCDGLCRFRIHLGTRGDCPLPAGDGGET</sequence>
<evidence type="ECO:0000313" key="3">
    <source>
        <dbReference type="EMBL" id="BAD03376.1"/>
    </source>
</evidence>
<protein>
    <submittedName>
        <fullName evidence="3">Uncharacterized protein</fullName>
    </submittedName>
</protein>
<proteinExistence type="predicted"/>
<name>Q6Z989_ORYSJ</name>
<accession>Q6Z989</accession>
<evidence type="ECO:0000313" key="4">
    <source>
        <dbReference type="Proteomes" id="UP000000763"/>
    </source>
</evidence>
<evidence type="ECO:0000256" key="1">
    <source>
        <dbReference type="SAM" id="MobiDB-lite"/>
    </source>
</evidence>
<dbReference type="EMBL" id="AP004706">
    <property type="protein sequence ID" value="BAD03376.1"/>
    <property type="molecule type" value="Genomic_DNA"/>
</dbReference>
<gene>
    <name evidence="3" type="ORF">P0683E12.4</name>
    <name evidence="2" type="ORF">P0689D06.8</name>
</gene>
<reference evidence="4" key="3">
    <citation type="journal article" date="2005" name="Nature">
        <title>The map-based sequence of the rice genome.</title>
        <authorList>
            <consortium name="International rice genome sequencing project (IRGSP)"/>
            <person name="Matsumoto T."/>
            <person name="Wu J."/>
            <person name="Kanamori H."/>
            <person name="Katayose Y."/>
            <person name="Fujisawa M."/>
            <person name="Namiki N."/>
            <person name="Mizuno H."/>
            <person name="Yamamoto K."/>
            <person name="Antonio B.A."/>
            <person name="Baba T."/>
            <person name="Sakata K."/>
            <person name="Nagamura Y."/>
            <person name="Aoki H."/>
            <person name="Arikawa K."/>
            <person name="Arita K."/>
            <person name="Bito T."/>
            <person name="Chiden Y."/>
            <person name="Fujitsuka N."/>
            <person name="Fukunaka R."/>
            <person name="Hamada M."/>
            <person name="Harada C."/>
            <person name="Hayashi A."/>
            <person name="Hijishita S."/>
            <person name="Honda M."/>
            <person name="Hosokawa S."/>
            <person name="Ichikawa Y."/>
            <person name="Idonuma A."/>
            <person name="Iijima M."/>
            <person name="Ikeda M."/>
            <person name="Ikeno M."/>
            <person name="Ito K."/>
            <person name="Ito S."/>
            <person name="Ito T."/>
            <person name="Ito Y."/>
            <person name="Ito Y."/>
            <person name="Iwabuchi A."/>
            <person name="Kamiya K."/>
            <person name="Karasawa W."/>
            <person name="Kurita K."/>
            <person name="Katagiri S."/>
            <person name="Kikuta A."/>
            <person name="Kobayashi H."/>
            <person name="Kobayashi N."/>
            <person name="Machita K."/>
            <person name="Maehara T."/>
            <person name="Masukawa M."/>
            <person name="Mizubayashi T."/>
            <person name="Mukai Y."/>
            <person name="Nagasaki H."/>
            <person name="Nagata Y."/>
            <person name="Naito S."/>
            <person name="Nakashima M."/>
            <person name="Nakama Y."/>
            <person name="Nakamichi Y."/>
            <person name="Nakamura M."/>
            <person name="Meguro A."/>
            <person name="Negishi M."/>
            <person name="Ohta I."/>
            <person name="Ohta T."/>
            <person name="Okamoto M."/>
            <person name="Ono N."/>
            <person name="Saji S."/>
            <person name="Sakaguchi M."/>
            <person name="Sakai K."/>
            <person name="Shibata M."/>
            <person name="Shimokawa T."/>
            <person name="Song J."/>
            <person name="Takazaki Y."/>
            <person name="Terasawa K."/>
            <person name="Tsugane M."/>
            <person name="Tsuji K."/>
            <person name="Ueda S."/>
            <person name="Waki K."/>
            <person name="Yamagata H."/>
            <person name="Yamamoto M."/>
            <person name="Yamamoto S."/>
            <person name="Yamane H."/>
            <person name="Yoshiki S."/>
            <person name="Yoshihara R."/>
            <person name="Yukawa K."/>
            <person name="Zhong H."/>
            <person name="Yano M."/>
            <person name="Yuan Q."/>
            <person name="Ouyang S."/>
            <person name="Liu J."/>
            <person name="Jones K.M."/>
            <person name="Gansberger K."/>
            <person name="Moffat K."/>
            <person name="Hill J."/>
            <person name="Bera J."/>
            <person name="Fadrosh D."/>
            <person name="Jin S."/>
            <person name="Johri S."/>
            <person name="Kim M."/>
            <person name="Overton L."/>
            <person name="Reardon M."/>
            <person name="Tsitrin T."/>
            <person name="Vuong H."/>
            <person name="Weaver B."/>
            <person name="Ciecko A."/>
            <person name="Tallon L."/>
            <person name="Jackson J."/>
            <person name="Pai G."/>
            <person name="Aken S.V."/>
            <person name="Utterback T."/>
            <person name="Reidmuller S."/>
            <person name="Feldblyum T."/>
            <person name="Hsiao J."/>
            <person name="Zismann V."/>
            <person name="Iobst S."/>
            <person name="de Vazeille A.R."/>
            <person name="Buell C.R."/>
            <person name="Ying K."/>
            <person name="Li Y."/>
            <person name="Lu T."/>
            <person name="Huang Y."/>
            <person name="Zhao Q."/>
            <person name="Feng Q."/>
            <person name="Zhang L."/>
            <person name="Zhu J."/>
            <person name="Weng Q."/>
            <person name="Mu J."/>
            <person name="Lu Y."/>
            <person name="Fan D."/>
            <person name="Liu Y."/>
            <person name="Guan J."/>
            <person name="Zhang Y."/>
            <person name="Yu S."/>
            <person name="Liu X."/>
            <person name="Zhang Y."/>
            <person name="Hong G."/>
            <person name="Han B."/>
            <person name="Choisne N."/>
            <person name="Demange N."/>
            <person name="Orjeda G."/>
            <person name="Samain S."/>
            <person name="Cattolico L."/>
            <person name="Pelletier E."/>
            <person name="Couloux A."/>
            <person name="Segurens B."/>
            <person name="Wincker P."/>
            <person name="D'Hont A."/>
            <person name="Scarpelli C."/>
            <person name="Weissenbach J."/>
            <person name="Salanoubat M."/>
            <person name="Quetier F."/>
            <person name="Yu Y."/>
            <person name="Kim H.R."/>
            <person name="Rambo T."/>
            <person name="Currie J."/>
            <person name="Collura K."/>
            <person name="Luo M."/>
            <person name="Yang T."/>
            <person name="Ammiraju J.S.S."/>
            <person name="Engler F."/>
            <person name="Soderlund C."/>
            <person name="Wing R.A."/>
            <person name="Palmer L.E."/>
            <person name="de la Bastide M."/>
            <person name="Spiegel L."/>
            <person name="Nascimento L."/>
            <person name="Zutavern T."/>
            <person name="O'Shaughnessy A."/>
            <person name="Dike S."/>
            <person name="Dedhia N."/>
            <person name="Preston R."/>
            <person name="Balija V."/>
            <person name="McCombie W.R."/>
            <person name="Chow T."/>
            <person name="Chen H."/>
            <person name="Chung M."/>
            <person name="Chen C."/>
            <person name="Shaw J."/>
            <person name="Wu H."/>
            <person name="Hsiao K."/>
            <person name="Chao Y."/>
            <person name="Chu M."/>
            <person name="Cheng C."/>
            <person name="Hour A."/>
            <person name="Lee P."/>
            <person name="Lin S."/>
            <person name="Lin Y."/>
            <person name="Liou J."/>
            <person name="Liu S."/>
            <person name="Hsing Y."/>
            <person name="Raghuvanshi S."/>
            <person name="Mohanty A."/>
            <person name="Bharti A.K."/>
            <person name="Gaur A."/>
            <person name="Gupta V."/>
            <person name="Kumar D."/>
            <person name="Ravi V."/>
            <person name="Vij S."/>
            <person name="Kapur A."/>
            <person name="Khurana P."/>
            <person name="Khurana P."/>
            <person name="Khurana J.P."/>
            <person name="Tyagi A.K."/>
            <person name="Gaikwad K."/>
            <person name="Singh A."/>
            <person name="Dalal V."/>
            <person name="Srivastava S."/>
            <person name="Dixit A."/>
            <person name="Pal A.K."/>
            <person name="Ghazi I.A."/>
            <person name="Yadav M."/>
            <person name="Pandit A."/>
            <person name="Bhargava A."/>
            <person name="Sureshbabu K."/>
            <person name="Batra K."/>
            <person name="Sharma T.R."/>
            <person name="Mohapatra T."/>
            <person name="Singh N.K."/>
            <person name="Messing J."/>
            <person name="Nelson A.B."/>
            <person name="Fuks G."/>
            <person name="Kavchok S."/>
            <person name="Keizer G."/>
            <person name="Linton E."/>
            <person name="Llaca V."/>
            <person name="Song R."/>
            <person name="Tanyolac B."/>
            <person name="Young S."/>
            <person name="Ho-Il K."/>
            <person name="Hahn J.H."/>
            <person name="Sangsakoo G."/>
            <person name="Vanavichit A."/>
            <person name="de Mattos Luiz.A.T."/>
            <person name="Zimmer P.D."/>
            <person name="Malone G."/>
            <person name="Dellagostin O."/>
            <person name="de Oliveira A.C."/>
            <person name="Bevan M."/>
            <person name="Bancroft I."/>
            <person name="Minx P."/>
            <person name="Cordum H."/>
            <person name="Wilson R."/>
            <person name="Cheng Z."/>
            <person name="Jin W."/>
            <person name="Jiang J."/>
            <person name="Leong S.A."/>
            <person name="Iwama H."/>
            <person name="Gojobori T."/>
            <person name="Itoh T."/>
            <person name="Niimura Y."/>
            <person name="Fujii Y."/>
            <person name="Habara T."/>
            <person name="Sakai H."/>
            <person name="Sato Y."/>
            <person name="Wilson G."/>
            <person name="Kumar K."/>
            <person name="McCouch S."/>
            <person name="Juretic N."/>
            <person name="Hoen D."/>
            <person name="Wright S."/>
            <person name="Bruskiewich R."/>
            <person name="Bureau T."/>
            <person name="Miyao A."/>
            <person name="Hirochika H."/>
            <person name="Nishikawa T."/>
            <person name="Kadowaki K."/>
            <person name="Sugiura M."/>
            <person name="Burr B."/>
            <person name="Sasaki T."/>
        </authorList>
    </citation>
    <scope>NUCLEOTIDE SEQUENCE [LARGE SCALE GENOMIC DNA]</scope>
    <source>
        <strain evidence="4">cv. Nipponbare</strain>
    </source>
</reference>
<organism evidence="3 4">
    <name type="scientific">Oryza sativa subsp. japonica</name>
    <name type="common">Rice</name>
    <dbReference type="NCBI Taxonomy" id="39947"/>
    <lineage>
        <taxon>Eukaryota</taxon>
        <taxon>Viridiplantae</taxon>
        <taxon>Streptophyta</taxon>
        <taxon>Embryophyta</taxon>
        <taxon>Tracheophyta</taxon>
        <taxon>Spermatophyta</taxon>
        <taxon>Magnoliopsida</taxon>
        <taxon>Liliopsida</taxon>
        <taxon>Poales</taxon>
        <taxon>Poaceae</taxon>
        <taxon>BOP clade</taxon>
        <taxon>Oryzoideae</taxon>
        <taxon>Oryzeae</taxon>
        <taxon>Oryzinae</taxon>
        <taxon>Oryza</taxon>
        <taxon>Oryza sativa</taxon>
    </lineage>
</organism>
<feature type="compositionally biased region" description="Pro residues" evidence="1">
    <location>
        <begin position="127"/>
        <end position="142"/>
    </location>
</feature>
<reference evidence="4" key="4">
    <citation type="journal article" date="2008" name="Nucleic Acids Res.">
        <title>The rice annotation project database (RAP-DB): 2008 update.</title>
        <authorList>
            <consortium name="The rice annotation project (RAP)"/>
        </authorList>
    </citation>
    <scope>GENOME REANNOTATION</scope>
    <source>
        <strain evidence="4">cv. Nipponbare</strain>
    </source>
</reference>
<reference evidence="3" key="1">
    <citation type="submission" date="2002-01" db="EMBL/GenBank/DDBJ databases">
        <title>Oryza sativa nipponbare(GA3) genomic DNA, chromosome 8, PAC clone:P0683E12.</title>
        <authorList>
            <person name="Sasaki T."/>
            <person name="Matsumoto T."/>
            <person name="Yamamoto K."/>
        </authorList>
    </citation>
    <scope>NUCLEOTIDE SEQUENCE</scope>
</reference>
<feature type="region of interest" description="Disordered" evidence="1">
    <location>
        <begin position="123"/>
        <end position="217"/>
    </location>
</feature>
<feature type="compositionally biased region" description="Pro residues" evidence="1">
    <location>
        <begin position="173"/>
        <end position="183"/>
    </location>
</feature>
<evidence type="ECO:0000313" key="2">
    <source>
        <dbReference type="EMBL" id="BAD01738.1"/>
    </source>
</evidence>
<dbReference type="AlphaFoldDB" id="Q6Z989"/>